<evidence type="ECO:0000313" key="3">
    <source>
        <dbReference type="EMBL" id="WEB38440.1"/>
    </source>
</evidence>
<dbReference type="SUPFAM" id="SSF81995">
    <property type="entry name" value="beta-sandwich domain of Sec23/24"/>
    <property type="match status" value="1"/>
</dbReference>
<evidence type="ECO:0000256" key="2">
    <source>
        <dbReference type="SAM" id="Phobius"/>
    </source>
</evidence>
<reference evidence="3 4" key="1">
    <citation type="submission" date="2022-03" db="EMBL/GenBank/DDBJ databases">
        <title>Streptomyces yunnanensis P86,complete genome.</title>
        <authorList>
            <person name="Chen S."/>
            <person name="Zhang Q."/>
        </authorList>
    </citation>
    <scope>NUCLEOTIDE SEQUENCE [LARGE SCALE GENOMIC DNA]</scope>
    <source>
        <strain evidence="3 4">P86</strain>
    </source>
</reference>
<protein>
    <submittedName>
        <fullName evidence="3">Uncharacterized protein</fullName>
    </submittedName>
</protein>
<feature type="transmembrane region" description="Helical" evidence="2">
    <location>
        <begin position="76"/>
        <end position="95"/>
    </location>
</feature>
<keyword evidence="4" id="KW-1185">Reference proteome</keyword>
<proteinExistence type="predicted"/>
<dbReference type="EMBL" id="CP095749">
    <property type="protein sequence ID" value="WEB38440.1"/>
    <property type="molecule type" value="Genomic_DNA"/>
</dbReference>
<accession>A0ABY8A0G5</accession>
<feature type="compositionally biased region" description="Pro residues" evidence="1">
    <location>
        <begin position="1"/>
        <end position="14"/>
    </location>
</feature>
<keyword evidence="2" id="KW-1133">Transmembrane helix</keyword>
<feature type="region of interest" description="Disordered" evidence="1">
    <location>
        <begin position="1"/>
        <end position="73"/>
    </location>
</feature>
<name>A0ABY8A0G5_9ACTN</name>
<organism evidence="3 4">
    <name type="scientific">Streptomyces yunnanensis</name>
    <dbReference type="NCBI Taxonomy" id="156453"/>
    <lineage>
        <taxon>Bacteria</taxon>
        <taxon>Bacillati</taxon>
        <taxon>Actinomycetota</taxon>
        <taxon>Actinomycetes</taxon>
        <taxon>Kitasatosporales</taxon>
        <taxon>Streptomycetaceae</taxon>
        <taxon>Streptomyces</taxon>
    </lineage>
</organism>
<gene>
    <name evidence="3" type="ORF">MOV08_03395</name>
</gene>
<feature type="compositionally biased region" description="Low complexity" evidence="1">
    <location>
        <begin position="61"/>
        <end position="70"/>
    </location>
</feature>
<dbReference type="Proteomes" id="UP001218629">
    <property type="component" value="Chromosome"/>
</dbReference>
<evidence type="ECO:0000313" key="4">
    <source>
        <dbReference type="Proteomes" id="UP001218629"/>
    </source>
</evidence>
<evidence type="ECO:0000256" key="1">
    <source>
        <dbReference type="SAM" id="MobiDB-lite"/>
    </source>
</evidence>
<sequence length="192" mass="21039">MSAPPPYQNHPPQQPYGQPQQPYAGPPQQPYGQPQQPYGGPPQQPYAGAPQQPYGPPHQQPAPGQQRQPQRSPMRGLITAVIILAVFGGGAWYVWDYNTNPNGGKAKKEAARAERNAEAKTHDPHVGDCVKVDHPNGEPLPTIVDCTSPSAQYKMGERLIGADKQCDRSSYDYSISVTGRRMADYTMCFTKV</sequence>
<dbReference type="RefSeq" id="WP_275306141.1">
    <property type="nucleotide sequence ID" value="NZ_CP095749.1"/>
</dbReference>
<keyword evidence="2" id="KW-0812">Transmembrane</keyword>
<keyword evidence="2" id="KW-0472">Membrane</keyword>